<keyword evidence="2" id="KW-0472">Membrane</keyword>
<dbReference type="Pfam" id="PF00268">
    <property type="entry name" value="Ribonuc_red_sm"/>
    <property type="match status" value="2"/>
</dbReference>
<keyword evidence="2" id="KW-1133">Transmembrane helix</keyword>
<keyword evidence="4" id="KW-1185">Reference proteome</keyword>
<dbReference type="InterPro" id="IPR030475">
    <property type="entry name" value="RNR_small_AS"/>
</dbReference>
<dbReference type="Proteomes" id="UP001362999">
    <property type="component" value="Unassembled WGS sequence"/>
</dbReference>
<accession>A0AAW0DPS1</accession>
<proteinExistence type="inferred from homology"/>
<dbReference type="GO" id="GO:0016491">
    <property type="term" value="F:oxidoreductase activity"/>
    <property type="evidence" value="ECO:0007669"/>
    <property type="project" value="InterPro"/>
</dbReference>
<feature type="transmembrane region" description="Helical" evidence="2">
    <location>
        <begin position="129"/>
        <end position="149"/>
    </location>
</feature>
<keyword evidence="2" id="KW-0812">Transmembrane</keyword>
<dbReference type="AlphaFoldDB" id="A0AAW0DPS1"/>
<dbReference type="InterPro" id="IPR000358">
    <property type="entry name" value="RNR_small_fam"/>
</dbReference>
<dbReference type="GO" id="GO:0009263">
    <property type="term" value="P:deoxyribonucleotide biosynthetic process"/>
    <property type="evidence" value="ECO:0007669"/>
    <property type="project" value="InterPro"/>
</dbReference>
<comment type="caution">
    <text evidence="3">The sequence shown here is derived from an EMBL/GenBank/DDBJ whole genome shotgun (WGS) entry which is preliminary data.</text>
</comment>
<comment type="similarity">
    <text evidence="1">Belongs to the ribonucleoside diphosphate reductase small chain family.</text>
</comment>
<evidence type="ECO:0000313" key="3">
    <source>
        <dbReference type="EMBL" id="KAK7053920.1"/>
    </source>
</evidence>
<evidence type="ECO:0000313" key="4">
    <source>
        <dbReference type="Proteomes" id="UP001362999"/>
    </source>
</evidence>
<dbReference type="InterPro" id="IPR009078">
    <property type="entry name" value="Ferritin-like_SF"/>
</dbReference>
<organism evidence="3 4">
    <name type="scientific">Favolaschia claudopus</name>
    <dbReference type="NCBI Taxonomy" id="2862362"/>
    <lineage>
        <taxon>Eukaryota</taxon>
        <taxon>Fungi</taxon>
        <taxon>Dikarya</taxon>
        <taxon>Basidiomycota</taxon>
        <taxon>Agaricomycotina</taxon>
        <taxon>Agaricomycetes</taxon>
        <taxon>Agaricomycetidae</taxon>
        <taxon>Agaricales</taxon>
        <taxon>Marasmiineae</taxon>
        <taxon>Mycenaceae</taxon>
        <taxon>Favolaschia</taxon>
    </lineage>
</organism>
<name>A0AAW0DPS1_9AGAR</name>
<dbReference type="PROSITE" id="PS00368">
    <property type="entry name" value="RIBORED_SMALL"/>
    <property type="match status" value="1"/>
</dbReference>
<dbReference type="InterPro" id="IPR012348">
    <property type="entry name" value="RNR-like"/>
</dbReference>
<gene>
    <name evidence="3" type="ORF">R3P38DRAFT_3305360</name>
</gene>
<dbReference type="EMBL" id="JAWWNJ010000006">
    <property type="protein sequence ID" value="KAK7053920.1"/>
    <property type="molecule type" value="Genomic_DNA"/>
</dbReference>
<evidence type="ECO:0000256" key="2">
    <source>
        <dbReference type="SAM" id="Phobius"/>
    </source>
</evidence>
<evidence type="ECO:0000256" key="1">
    <source>
        <dbReference type="ARBA" id="ARBA00009303"/>
    </source>
</evidence>
<dbReference type="PANTHER" id="PTHR23409">
    <property type="entry name" value="RIBONUCLEOSIDE-DIPHOSPHATE REDUCTASE SMALL CHAIN"/>
    <property type="match status" value="1"/>
</dbReference>
<dbReference type="PANTHER" id="PTHR23409:SF18">
    <property type="entry name" value="RIBONUCLEOSIDE-DIPHOSPHATE REDUCTASE SUBUNIT M2"/>
    <property type="match status" value="1"/>
</dbReference>
<protein>
    <submittedName>
        <fullName evidence="3">Ferritin-like superfamily</fullName>
    </submittedName>
</protein>
<dbReference type="CDD" id="cd01049">
    <property type="entry name" value="RNRR2"/>
    <property type="match status" value="1"/>
</dbReference>
<dbReference type="SUPFAM" id="SSF47240">
    <property type="entry name" value="Ferritin-like"/>
    <property type="match status" value="1"/>
</dbReference>
<dbReference type="InterPro" id="IPR033909">
    <property type="entry name" value="RNR_small"/>
</dbReference>
<reference evidence="3 4" key="1">
    <citation type="journal article" date="2024" name="J Genomics">
        <title>Draft genome sequencing and assembly of Favolaschia claudopus CIRM-BRFM 2984 isolated from oak limbs.</title>
        <authorList>
            <person name="Navarro D."/>
            <person name="Drula E."/>
            <person name="Chaduli D."/>
            <person name="Cazenave R."/>
            <person name="Ahrendt S."/>
            <person name="Wang J."/>
            <person name="Lipzen A."/>
            <person name="Daum C."/>
            <person name="Barry K."/>
            <person name="Grigoriev I.V."/>
            <person name="Favel A."/>
            <person name="Rosso M.N."/>
            <person name="Martin F."/>
        </authorList>
    </citation>
    <scope>NUCLEOTIDE SEQUENCE [LARGE SCALE GENOMIC DNA]</scope>
    <source>
        <strain evidence="3 4">CIRM-BRFM 2984</strain>
    </source>
</reference>
<dbReference type="Gene3D" id="1.10.620.20">
    <property type="entry name" value="Ribonucleotide Reductase, subunit A"/>
    <property type="match status" value="2"/>
</dbReference>
<sequence>MASECSSPCQYAFNTHISSARFVLFPLRFPSIWDMYKQALSCFWTVEELDLSHDLVDWDTKLNADERHFITIVLRSSLQQTRFAVEIQSAEARCFYGFQIMMENIHSETYSLLIDTYIRDPQLKDKMRMAFAVVEGIFFSASFASIFWLKKRGLMPGLTFSNDVISRDEAMHTQFADAVAIECDFVREALPVHLLGMNPKLMIQYAFGVGKVFHDQNPFDFMDMISLSGKTNFFEKRVSDYARPVDNSDAVVGSLIVITLNVHVPQNFSCNAGLR</sequence>